<protein>
    <recommendedName>
        <fullName evidence="5">DUF4367 domain-containing protein</fullName>
    </recommendedName>
</protein>
<keyword evidence="2" id="KW-0812">Transmembrane</keyword>
<proteinExistence type="predicted"/>
<comment type="caution">
    <text evidence="3">The sequence shown here is derived from an EMBL/GenBank/DDBJ whole genome shotgun (WGS) entry which is preliminary data.</text>
</comment>
<feature type="transmembrane region" description="Helical" evidence="2">
    <location>
        <begin position="51"/>
        <end position="72"/>
    </location>
</feature>
<evidence type="ECO:0008006" key="5">
    <source>
        <dbReference type="Google" id="ProtNLM"/>
    </source>
</evidence>
<keyword evidence="2" id="KW-0472">Membrane</keyword>
<accession>A0ABM9EWJ4</accession>
<evidence type="ECO:0000256" key="1">
    <source>
        <dbReference type="SAM" id="MobiDB-lite"/>
    </source>
</evidence>
<dbReference type="RefSeq" id="WP_248737302.1">
    <property type="nucleotide sequence ID" value="NZ_CALBWS010000038.1"/>
</dbReference>
<evidence type="ECO:0000256" key="2">
    <source>
        <dbReference type="SAM" id="Phobius"/>
    </source>
</evidence>
<feature type="compositionally biased region" description="Polar residues" evidence="1">
    <location>
        <begin position="79"/>
        <end position="97"/>
    </location>
</feature>
<reference evidence="3" key="1">
    <citation type="submission" date="2022-04" db="EMBL/GenBank/DDBJ databases">
        <authorList>
            <person name="Criscuolo A."/>
        </authorList>
    </citation>
    <scope>NUCLEOTIDE SEQUENCE</scope>
    <source>
        <strain evidence="3">CIP111895</strain>
    </source>
</reference>
<evidence type="ECO:0000313" key="3">
    <source>
        <dbReference type="EMBL" id="CAH2717071.1"/>
    </source>
</evidence>
<name>A0ABM9EWJ4_9BACI</name>
<evidence type="ECO:0000313" key="4">
    <source>
        <dbReference type="Proteomes" id="UP000838308"/>
    </source>
</evidence>
<sequence>MKEQYTRSLLDTELSNLEADIVWKNSQNDELKHKLLTDINKLSLKAKLNKIFVFPVRMCAVAAIFVIAFVLVKQEDSNVSHSSRSSYPNGVNTSEQQTQDKDVSVTFSREDQELFKIVNGMKSLVLTEEAVIPSNVIIPSIIGEPKITATKDNNRVLVSVTYPVKGDKFLSINTTINKQGSAKLAYESLVKRYSSFKSLLTIGNHQAILPKLVEADGGPQLIMVSNEFIYYISGGQSSDDLIKMAKLISFNK</sequence>
<feature type="region of interest" description="Disordered" evidence="1">
    <location>
        <begin position="79"/>
        <end position="102"/>
    </location>
</feature>
<keyword evidence="4" id="KW-1185">Reference proteome</keyword>
<dbReference type="EMBL" id="CALBWS010000038">
    <property type="protein sequence ID" value="CAH2717071.1"/>
    <property type="molecule type" value="Genomic_DNA"/>
</dbReference>
<dbReference type="Proteomes" id="UP000838308">
    <property type="component" value="Unassembled WGS sequence"/>
</dbReference>
<keyword evidence="2" id="KW-1133">Transmembrane helix</keyword>
<organism evidence="3 4">
    <name type="scientific">Neobacillus rhizosphaerae</name>
    <dbReference type="NCBI Taxonomy" id="2880965"/>
    <lineage>
        <taxon>Bacteria</taxon>
        <taxon>Bacillati</taxon>
        <taxon>Bacillota</taxon>
        <taxon>Bacilli</taxon>
        <taxon>Bacillales</taxon>
        <taxon>Bacillaceae</taxon>
        <taxon>Neobacillus</taxon>
    </lineage>
</organism>
<gene>
    <name evidence="3" type="ORF">BACCIP111895_04260</name>
</gene>